<keyword evidence="6" id="KW-0342">GTP-binding</keyword>
<feature type="compositionally biased region" description="Basic and acidic residues" evidence="7">
    <location>
        <begin position="170"/>
        <end position="185"/>
    </location>
</feature>
<dbReference type="PANTHER" id="PTHR23001">
    <property type="entry name" value="EUKARYOTIC TRANSLATION INITIATION FACTOR"/>
    <property type="match status" value="1"/>
</dbReference>
<evidence type="ECO:0000256" key="3">
    <source>
        <dbReference type="ARBA" id="ARBA00022540"/>
    </source>
</evidence>
<dbReference type="InterPro" id="IPR002735">
    <property type="entry name" value="Transl_init_fac_IF2/IF5_dom"/>
</dbReference>
<dbReference type="SUPFAM" id="SSF100966">
    <property type="entry name" value="Translation initiation factor 2 beta, aIF2beta, N-terminal domain"/>
    <property type="match status" value="1"/>
</dbReference>
<keyword evidence="5" id="KW-0648">Protein biosynthesis</keyword>
<dbReference type="InterPro" id="IPR045196">
    <property type="entry name" value="IF2/IF5"/>
</dbReference>
<comment type="similarity">
    <text evidence="1">Belongs to the eIF-2-beta/eIF-5 family.</text>
</comment>
<feature type="region of interest" description="Disordered" evidence="7">
    <location>
        <begin position="405"/>
        <end position="451"/>
    </location>
</feature>
<proteinExistence type="inferred from homology"/>
<evidence type="ECO:0000256" key="7">
    <source>
        <dbReference type="SAM" id="MobiDB-lite"/>
    </source>
</evidence>
<keyword evidence="10" id="KW-1185">Reference proteome</keyword>
<dbReference type="CDD" id="cd11561">
    <property type="entry name" value="W2_eIF5"/>
    <property type="match status" value="1"/>
</dbReference>
<dbReference type="Pfam" id="PF02020">
    <property type="entry name" value="W2"/>
    <property type="match status" value="1"/>
</dbReference>
<dbReference type="PANTHER" id="PTHR23001:SF7">
    <property type="entry name" value="EUKARYOTIC TRANSLATION INITIATION FACTOR 5"/>
    <property type="match status" value="1"/>
</dbReference>
<feature type="domain" description="W2" evidence="8">
    <location>
        <begin position="252"/>
        <end position="411"/>
    </location>
</feature>
<comment type="caution">
    <text evidence="9">The sequence shown here is derived from an EMBL/GenBank/DDBJ whole genome shotgun (WGS) entry which is preliminary data.</text>
</comment>
<dbReference type="Gene3D" id="2.20.25.350">
    <property type="match status" value="1"/>
</dbReference>
<evidence type="ECO:0000256" key="5">
    <source>
        <dbReference type="ARBA" id="ARBA00022917"/>
    </source>
</evidence>
<dbReference type="SUPFAM" id="SSF48371">
    <property type="entry name" value="ARM repeat"/>
    <property type="match status" value="1"/>
</dbReference>
<dbReference type="Gene3D" id="3.30.30.170">
    <property type="match status" value="1"/>
</dbReference>
<gene>
    <name evidence="9" type="ORF">R5R35_008722</name>
</gene>
<dbReference type="Proteomes" id="UP001378592">
    <property type="component" value="Unassembled WGS sequence"/>
</dbReference>
<dbReference type="GO" id="GO:0071074">
    <property type="term" value="F:eukaryotic initiation factor eIF2 binding"/>
    <property type="evidence" value="ECO:0007669"/>
    <property type="project" value="TreeGrafter"/>
</dbReference>
<dbReference type="GO" id="GO:0005829">
    <property type="term" value="C:cytosol"/>
    <property type="evidence" value="ECO:0007669"/>
    <property type="project" value="TreeGrafter"/>
</dbReference>
<sequence length="451" mass="50879">MGSVNVNCNVSDDFYRYKMPRLIAKVEGKGNGIKTVIANMTDVAKAISRPATYPIKYFGCELGAQTQLDFKNDRFIVNGSHDAEKLQGLLHEFIQKFVLCPSCENPETVLSVNKKKQAIIQACQACGYNSPLKFNHKLNPFIIKNPPKITTSIQGGGKSDKRGTGRKRSKQENNTKPETSGETRNFRKINKQVKECADINKERRGGSANYRLSETDDDDEVWSVDVSEAAVRARLQDLSESAKGLVITDHLKKLEKENLDVIYEMVKHKRDAGVIDSADKEILAEAKRLAVKSKVPLILAELLLDHNMHQQVKKHRILFLRFTHEDQKAQKFLLGGIEQVIALHKDALLPKVSGILKLFYDADILEEKVLLDWAAKVTHKNVPKELAQDIHARAKTFITWLREAEEESEGSEEEDCNRGSENVDRANEKPLNELKNQPTMKPIEDLDIDAI</sequence>
<dbReference type="Gene3D" id="1.25.40.180">
    <property type="match status" value="1"/>
</dbReference>
<dbReference type="InterPro" id="IPR016189">
    <property type="entry name" value="Transl_init_fac_IF2/IF5_N"/>
</dbReference>
<dbReference type="GO" id="GO:0001732">
    <property type="term" value="P:formation of cytoplasmic translation initiation complex"/>
    <property type="evidence" value="ECO:0007669"/>
    <property type="project" value="TreeGrafter"/>
</dbReference>
<keyword evidence="4" id="KW-0547">Nucleotide-binding</keyword>
<dbReference type="GO" id="GO:0003743">
    <property type="term" value="F:translation initiation factor activity"/>
    <property type="evidence" value="ECO:0007669"/>
    <property type="project" value="UniProtKB-KW"/>
</dbReference>
<evidence type="ECO:0000256" key="6">
    <source>
        <dbReference type="ARBA" id="ARBA00023134"/>
    </source>
</evidence>
<name>A0AAN9VHA5_9ORTH</name>
<dbReference type="FunFam" id="2.20.25.350:FF:000001">
    <property type="entry name" value="Eukaryotic translation initiation factor 5"/>
    <property type="match status" value="1"/>
</dbReference>
<evidence type="ECO:0000256" key="1">
    <source>
        <dbReference type="ARBA" id="ARBA00010397"/>
    </source>
</evidence>
<dbReference type="InterPro" id="IPR016024">
    <property type="entry name" value="ARM-type_fold"/>
</dbReference>
<feature type="region of interest" description="Disordered" evidence="7">
    <location>
        <begin position="145"/>
        <end position="187"/>
    </location>
</feature>
<dbReference type="FunFam" id="3.30.30.170:FF:000002">
    <property type="entry name" value="Eukaryotic translation initiation factor 5"/>
    <property type="match status" value="1"/>
</dbReference>
<evidence type="ECO:0000259" key="8">
    <source>
        <dbReference type="PROSITE" id="PS51363"/>
    </source>
</evidence>
<feature type="compositionally biased region" description="Basic and acidic residues" evidence="7">
    <location>
        <begin position="416"/>
        <end position="432"/>
    </location>
</feature>
<feature type="compositionally biased region" description="Acidic residues" evidence="7">
    <location>
        <begin position="405"/>
        <end position="415"/>
    </location>
</feature>
<dbReference type="GO" id="GO:0005092">
    <property type="term" value="F:GDP-dissociation inhibitor activity"/>
    <property type="evidence" value="ECO:0007669"/>
    <property type="project" value="TreeGrafter"/>
</dbReference>
<dbReference type="InterPro" id="IPR016190">
    <property type="entry name" value="Transl_init_fac_IF2/IF5_Zn-bd"/>
</dbReference>
<dbReference type="AlphaFoldDB" id="A0AAN9VHA5"/>
<evidence type="ECO:0000313" key="9">
    <source>
        <dbReference type="EMBL" id="KAK7864919.1"/>
    </source>
</evidence>
<evidence type="ECO:0000256" key="2">
    <source>
        <dbReference type="ARBA" id="ARBA00018059"/>
    </source>
</evidence>
<organism evidence="9 10">
    <name type="scientific">Gryllus longicercus</name>
    <dbReference type="NCBI Taxonomy" id="2509291"/>
    <lineage>
        <taxon>Eukaryota</taxon>
        <taxon>Metazoa</taxon>
        <taxon>Ecdysozoa</taxon>
        <taxon>Arthropoda</taxon>
        <taxon>Hexapoda</taxon>
        <taxon>Insecta</taxon>
        <taxon>Pterygota</taxon>
        <taxon>Neoptera</taxon>
        <taxon>Polyneoptera</taxon>
        <taxon>Orthoptera</taxon>
        <taxon>Ensifera</taxon>
        <taxon>Gryllidea</taxon>
        <taxon>Grylloidea</taxon>
        <taxon>Gryllidae</taxon>
        <taxon>Gryllinae</taxon>
        <taxon>Gryllus</taxon>
    </lineage>
</organism>
<dbReference type="InterPro" id="IPR003307">
    <property type="entry name" value="W2_domain"/>
</dbReference>
<dbReference type="SUPFAM" id="SSF75689">
    <property type="entry name" value="Zinc-binding domain of translation initiation factor 2 beta"/>
    <property type="match status" value="1"/>
</dbReference>
<keyword evidence="3" id="KW-0396">Initiation factor</keyword>
<dbReference type="GO" id="GO:0005525">
    <property type="term" value="F:GTP binding"/>
    <property type="evidence" value="ECO:0007669"/>
    <property type="project" value="UniProtKB-KW"/>
</dbReference>
<dbReference type="EMBL" id="JAZDUA010000190">
    <property type="protein sequence ID" value="KAK7864919.1"/>
    <property type="molecule type" value="Genomic_DNA"/>
</dbReference>
<protein>
    <recommendedName>
        <fullName evidence="2">Eukaryotic translation initiation factor 5</fullName>
    </recommendedName>
</protein>
<dbReference type="SMART" id="SM00653">
    <property type="entry name" value="eIF2B_5"/>
    <property type="match status" value="1"/>
</dbReference>
<evidence type="ECO:0000313" key="10">
    <source>
        <dbReference type="Proteomes" id="UP001378592"/>
    </source>
</evidence>
<evidence type="ECO:0000256" key="4">
    <source>
        <dbReference type="ARBA" id="ARBA00022741"/>
    </source>
</evidence>
<dbReference type="SMART" id="SM00515">
    <property type="entry name" value="eIF5C"/>
    <property type="match status" value="1"/>
</dbReference>
<reference evidence="9 10" key="1">
    <citation type="submission" date="2024-03" db="EMBL/GenBank/DDBJ databases">
        <title>The genome assembly and annotation of the cricket Gryllus longicercus Weissman &amp; Gray.</title>
        <authorList>
            <person name="Szrajer S."/>
            <person name="Gray D."/>
            <person name="Ylla G."/>
        </authorList>
    </citation>
    <scope>NUCLEOTIDE SEQUENCE [LARGE SCALE GENOMIC DNA]</scope>
    <source>
        <strain evidence="9">DAG 2021-001</strain>
        <tissue evidence="9">Whole body minus gut</tissue>
    </source>
</reference>
<dbReference type="Pfam" id="PF01873">
    <property type="entry name" value="eIF-5_eIF-2B"/>
    <property type="match status" value="1"/>
</dbReference>
<accession>A0AAN9VHA5</accession>
<dbReference type="PROSITE" id="PS51363">
    <property type="entry name" value="W2"/>
    <property type="match status" value="1"/>
</dbReference>